<evidence type="ECO:0000256" key="4">
    <source>
        <dbReference type="ARBA" id="ARBA00022980"/>
    </source>
</evidence>
<organism evidence="8 9">
    <name type="scientific">Paramesorhizobium deserti</name>
    <dbReference type="NCBI Taxonomy" id="1494590"/>
    <lineage>
        <taxon>Bacteria</taxon>
        <taxon>Pseudomonadati</taxon>
        <taxon>Pseudomonadota</taxon>
        <taxon>Alphaproteobacteria</taxon>
        <taxon>Hyphomicrobiales</taxon>
        <taxon>Phyllobacteriaceae</taxon>
        <taxon>Paramesorhizobium</taxon>
    </lineage>
</organism>
<dbReference type="GO" id="GO:0003735">
    <property type="term" value="F:structural constituent of ribosome"/>
    <property type="evidence" value="ECO:0007669"/>
    <property type="project" value="InterPro"/>
</dbReference>
<sequence>MASPKETIQRRASRVRRQIKAVANGRPRLSVHRSSKNIYAQIIDDVRGVTIAAASSLDGELKGMLKTGADTGAAAAVGKLVAERAVKAGVKEVVFDRGPFIFHGRVKALAEAAREAGLSF</sequence>
<dbReference type="FunFam" id="3.30.420.100:FF:000001">
    <property type="entry name" value="50S ribosomal protein L18"/>
    <property type="match status" value="1"/>
</dbReference>
<dbReference type="CDD" id="cd00432">
    <property type="entry name" value="Ribosomal_L18_L5e"/>
    <property type="match status" value="1"/>
</dbReference>
<evidence type="ECO:0000256" key="3">
    <source>
        <dbReference type="ARBA" id="ARBA00022884"/>
    </source>
</evidence>
<dbReference type="Gene3D" id="3.30.420.100">
    <property type="match status" value="1"/>
</dbReference>
<dbReference type="GO" id="GO:0006412">
    <property type="term" value="P:translation"/>
    <property type="evidence" value="ECO:0007669"/>
    <property type="project" value="UniProtKB-UniRule"/>
</dbReference>
<proteinExistence type="inferred from homology"/>
<evidence type="ECO:0000313" key="8">
    <source>
        <dbReference type="EMBL" id="KXF77594.1"/>
    </source>
</evidence>
<dbReference type="AlphaFoldDB" id="A0A135HWN9"/>
<dbReference type="PANTHER" id="PTHR12899">
    <property type="entry name" value="39S RIBOSOMAL PROTEIN L18, MITOCHONDRIAL"/>
    <property type="match status" value="1"/>
</dbReference>
<evidence type="ECO:0000256" key="5">
    <source>
        <dbReference type="ARBA" id="ARBA00023274"/>
    </source>
</evidence>
<gene>
    <name evidence="7" type="primary">rplR</name>
    <name evidence="8" type="ORF">ATN84_09560</name>
</gene>
<comment type="subunit">
    <text evidence="7">Part of the 50S ribosomal subunit; part of the 5S rRNA/L5/L18/L25 subcomplex. Contacts the 5S and 23S rRNAs.</text>
</comment>
<comment type="function">
    <text evidence="7">This is one of the proteins that bind and probably mediate the attachment of the 5S RNA into the large ribosomal subunit, where it forms part of the central protuberance.</text>
</comment>
<comment type="similarity">
    <text evidence="1 7">Belongs to the universal ribosomal protein uL18 family.</text>
</comment>
<dbReference type="InterPro" id="IPR057268">
    <property type="entry name" value="Ribosomal_L18"/>
</dbReference>
<keyword evidence="9" id="KW-1185">Reference proteome</keyword>
<dbReference type="InterPro" id="IPR005484">
    <property type="entry name" value="Ribosomal_uL18_bac/plant/anim"/>
</dbReference>
<dbReference type="STRING" id="1494590.ATN84_09560"/>
<keyword evidence="5 7" id="KW-0687">Ribonucleoprotein</keyword>
<dbReference type="Pfam" id="PF00861">
    <property type="entry name" value="Ribosomal_L18p"/>
    <property type="match status" value="1"/>
</dbReference>
<accession>A0A135HWN9</accession>
<evidence type="ECO:0000256" key="6">
    <source>
        <dbReference type="ARBA" id="ARBA00035197"/>
    </source>
</evidence>
<dbReference type="HAMAP" id="MF_01337_B">
    <property type="entry name" value="Ribosomal_uL18_B"/>
    <property type="match status" value="1"/>
</dbReference>
<dbReference type="GO" id="GO:0008097">
    <property type="term" value="F:5S rRNA binding"/>
    <property type="evidence" value="ECO:0007669"/>
    <property type="project" value="TreeGrafter"/>
</dbReference>
<keyword evidence="2 7" id="KW-0699">rRNA-binding</keyword>
<comment type="caution">
    <text evidence="8">The sequence shown here is derived from an EMBL/GenBank/DDBJ whole genome shotgun (WGS) entry which is preliminary data.</text>
</comment>
<keyword evidence="4 7" id="KW-0689">Ribosomal protein</keyword>
<keyword evidence="3 7" id="KW-0694">RNA-binding</keyword>
<reference evidence="8 9" key="1">
    <citation type="submission" date="2015-11" db="EMBL/GenBank/DDBJ databases">
        <title>Draft genome sequence of Paramesorhizobium deserti A-3-E, a strain highly resistant to diverse beta-lactam antibiotics.</title>
        <authorList>
            <person name="Lv R."/>
            <person name="Yang X."/>
            <person name="Fang N."/>
            <person name="Guo J."/>
            <person name="Luo X."/>
            <person name="Peng F."/>
            <person name="Yang R."/>
            <person name="Cui Y."/>
            <person name="Fang C."/>
            <person name="Song Y."/>
        </authorList>
    </citation>
    <scope>NUCLEOTIDE SEQUENCE [LARGE SCALE GENOMIC DNA]</scope>
    <source>
        <strain evidence="8 9">A-3-E</strain>
    </source>
</reference>
<evidence type="ECO:0000256" key="1">
    <source>
        <dbReference type="ARBA" id="ARBA00007116"/>
    </source>
</evidence>
<dbReference type="OrthoDB" id="9810939at2"/>
<name>A0A135HWN9_9HYPH</name>
<dbReference type="GO" id="GO:0022625">
    <property type="term" value="C:cytosolic large ribosomal subunit"/>
    <property type="evidence" value="ECO:0007669"/>
    <property type="project" value="TreeGrafter"/>
</dbReference>
<dbReference type="PANTHER" id="PTHR12899:SF3">
    <property type="entry name" value="LARGE RIBOSOMAL SUBUNIT PROTEIN UL18M"/>
    <property type="match status" value="1"/>
</dbReference>
<dbReference type="RefSeq" id="WP_068881779.1">
    <property type="nucleotide sequence ID" value="NZ_LNTU01000012.1"/>
</dbReference>
<evidence type="ECO:0000256" key="7">
    <source>
        <dbReference type="HAMAP-Rule" id="MF_01337"/>
    </source>
</evidence>
<evidence type="ECO:0000256" key="2">
    <source>
        <dbReference type="ARBA" id="ARBA00022730"/>
    </source>
</evidence>
<dbReference type="InterPro" id="IPR004389">
    <property type="entry name" value="Ribosomal_uL18_bac-type"/>
</dbReference>
<evidence type="ECO:0000313" key="9">
    <source>
        <dbReference type="Proteomes" id="UP000070107"/>
    </source>
</evidence>
<dbReference type="EMBL" id="LNTU01000012">
    <property type="protein sequence ID" value="KXF77594.1"/>
    <property type="molecule type" value="Genomic_DNA"/>
</dbReference>
<dbReference type="NCBIfam" id="TIGR00060">
    <property type="entry name" value="L18_bact"/>
    <property type="match status" value="1"/>
</dbReference>
<protein>
    <recommendedName>
        <fullName evidence="6 7">Large ribosomal subunit protein uL18</fullName>
    </recommendedName>
</protein>
<dbReference type="Proteomes" id="UP000070107">
    <property type="component" value="Unassembled WGS sequence"/>
</dbReference>
<dbReference type="SUPFAM" id="SSF53137">
    <property type="entry name" value="Translational machinery components"/>
    <property type="match status" value="1"/>
</dbReference>